<accession>A0A521ADU8</accession>
<protein>
    <submittedName>
        <fullName evidence="2">Uncharacterized protein</fullName>
    </submittedName>
</protein>
<sequence>MTLVYIFLLVIAVFVIMSFVSLRKIQKQNNQYNYNGISDDRYYELKYKLQFITSVGVIVIAVAGFFGVDKYENFVASFQKKTDSLDTKIKLFDQKIKSLDSNIVKYDTRINAYDIFLRKMDLSKVKFSKEMLASNKGLLALKDTINNIKKRNVLDKSFYVIDNLQISNYENNATAEINKKFYFRDMTTIIGDQLPIFFQKPVVFVIPQSSADISLIEVTNEYIIVDYGMFQHNGNKEVPKSFAFGLLIARKSE</sequence>
<gene>
    <name evidence="2" type="ORF">SAMN06265220_10147</name>
</gene>
<dbReference type="OrthoDB" id="10019356at2"/>
<dbReference type="RefSeq" id="WP_111377794.1">
    <property type="nucleotide sequence ID" value="NZ_CP043612.1"/>
</dbReference>
<reference evidence="2 3" key="1">
    <citation type="submission" date="2017-05" db="EMBL/GenBank/DDBJ databases">
        <authorList>
            <person name="Varghese N."/>
            <person name="Submissions S."/>
        </authorList>
    </citation>
    <scope>NUCLEOTIDE SEQUENCE [LARGE SCALE GENOMIC DNA]</scope>
    <source>
        <strain evidence="2 3">DSM 29982</strain>
    </source>
</reference>
<dbReference type="AlphaFoldDB" id="A0A521ADU8"/>
<dbReference type="Proteomes" id="UP000319267">
    <property type="component" value="Unassembled WGS sequence"/>
</dbReference>
<proteinExistence type="predicted"/>
<evidence type="ECO:0000256" key="1">
    <source>
        <dbReference type="SAM" id="Phobius"/>
    </source>
</evidence>
<keyword evidence="1" id="KW-0812">Transmembrane</keyword>
<evidence type="ECO:0000313" key="3">
    <source>
        <dbReference type="Proteomes" id="UP000319267"/>
    </source>
</evidence>
<dbReference type="EMBL" id="FXTQ01000001">
    <property type="protein sequence ID" value="SMO32987.1"/>
    <property type="molecule type" value="Genomic_DNA"/>
</dbReference>
<feature type="transmembrane region" description="Helical" evidence="1">
    <location>
        <begin position="6"/>
        <end position="22"/>
    </location>
</feature>
<keyword evidence="1" id="KW-0472">Membrane</keyword>
<keyword evidence="3" id="KW-1185">Reference proteome</keyword>
<evidence type="ECO:0000313" key="2">
    <source>
        <dbReference type="EMBL" id="SMO32987.1"/>
    </source>
</evidence>
<organism evidence="2 3">
    <name type="scientific">Flavobacterium nitrogenifigens</name>
    <dbReference type="NCBI Taxonomy" id="1617283"/>
    <lineage>
        <taxon>Bacteria</taxon>
        <taxon>Pseudomonadati</taxon>
        <taxon>Bacteroidota</taxon>
        <taxon>Flavobacteriia</taxon>
        <taxon>Flavobacteriales</taxon>
        <taxon>Flavobacteriaceae</taxon>
        <taxon>Flavobacterium</taxon>
    </lineage>
</organism>
<feature type="transmembrane region" description="Helical" evidence="1">
    <location>
        <begin position="49"/>
        <end position="68"/>
    </location>
</feature>
<keyword evidence="1" id="KW-1133">Transmembrane helix</keyword>
<name>A0A521ADU8_9FLAO</name>